<organism evidence="1 2">
    <name type="scientific">Dallia pectoralis</name>
    <name type="common">Alaska blackfish</name>
    <dbReference type="NCBI Taxonomy" id="75939"/>
    <lineage>
        <taxon>Eukaryota</taxon>
        <taxon>Metazoa</taxon>
        <taxon>Chordata</taxon>
        <taxon>Craniata</taxon>
        <taxon>Vertebrata</taxon>
        <taxon>Euteleostomi</taxon>
        <taxon>Actinopterygii</taxon>
        <taxon>Neopterygii</taxon>
        <taxon>Teleostei</taxon>
        <taxon>Protacanthopterygii</taxon>
        <taxon>Esociformes</taxon>
        <taxon>Umbridae</taxon>
        <taxon>Dallia</taxon>
    </lineage>
</organism>
<protein>
    <submittedName>
        <fullName evidence="1">Uncharacterized protein</fullName>
    </submittedName>
</protein>
<reference evidence="1" key="1">
    <citation type="submission" date="2021-05" db="EMBL/GenBank/DDBJ databases">
        <authorList>
            <person name="Pan Q."/>
            <person name="Jouanno E."/>
            <person name="Zahm M."/>
            <person name="Klopp C."/>
            <person name="Cabau C."/>
            <person name="Louis A."/>
            <person name="Berthelot C."/>
            <person name="Parey E."/>
            <person name="Roest Crollius H."/>
            <person name="Montfort J."/>
            <person name="Robinson-Rechavi M."/>
            <person name="Bouchez O."/>
            <person name="Lampietro C."/>
            <person name="Lopez Roques C."/>
            <person name="Donnadieu C."/>
            <person name="Postlethwait J."/>
            <person name="Bobe J."/>
            <person name="Dillon D."/>
            <person name="Chandos A."/>
            <person name="von Hippel F."/>
            <person name="Guiguen Y."/>
        </authorList>
    </citation>
    <scope>NUCLEOTIDE SEQUENCE</scope>
    <source>
        <strain evidence="1">YG-Jan2019</strain>
    </source>
</reference>
<name>A0ACC2G915_DALPE</name>
<proteinExistence type="predicted"/>
<evidence type="ECO:0000313" key="1">
    <source>
        <dbReference type="EMBL" id="KAJ8000129.1"/>
    </source>
</evidence>
<dbReference type="Proteomes" id="UP001157502">
    <property type="component" value="Chromosome 16"/>
</dbReference>
<keyword evidence="2" id="KW-1185">Reference proteome</keyword>
<comment type="caution">
    <text evidence="1">The sequence shown here is derived from an EMBL/GenBank/DDBJ whole genome shotgun (WGS) entry which is preliminary data.</text>
</comment>
<dbReference type="EMBL" id="CM055743">
    <property type="protein sequence ID" value="KAJ8000129.1"/>
    <property type="molecule type" value="Genomic_DNA"/>
</dbReference>
<accession>A0ACC2G915</accession>
<evidence type="ECO:0000313" key="2">
    <source>
        <dbReference type="Proteomes" id="UP001157502"/>
    </source>
</evidence>
<gene>
    <name evidence="1" type="ORF">DPEC_G00201640</name>
</gene>
<sequence>MLLVPSFLILILVCPALLTQSGSQNLQTGGATRDSKHEGGRQPIKVISETCFQGDSSLTQSRELDLEPGSPLVLTHRIRLIPGSGGGGCEAEFSTLRDRVERLEKEVSVLREKCGGPEGGCCNSQQSKDCMRCESGFTGVDCGTAMSGVSQLSTKDITESSVTLFWTPPPVQYDTYHLTFISQKEGDPQITSQVGGKLTTYTQTGLAAGHEYTVVVKGEKDGRMGADGRAEFTTLISGPANLHVVKTSTTFAVVQWEQSHGDIDRYRLSVKPHQADSTAKGRQELTVPPERNSAQIDGLDPGHLYDITLVAEKRIMKSLPATVQVTPGEFYCIL</sequence>